<protein>
    <submittedName>
        <fullName evidence="7">PUM-HD domain-containing protein</fullName>
    </submittedName>
</protein>
<feature type="repeat" description="Pumilio" evidence="4">
    <location>
        <begin position="1"/>
        <end position="27"/>
    </location>
</feature>
<dbReference type="PANTHER" id="PTHR12537">
    <property type="entry name" value="RNA BINDING PROTEIN PUMILIO-RELATED"/>
    <property type="match status" value="1"/>
</dbReference>
<dbReference type="PROSITE" id="PS50302">
    <property type="entry name" value="PUM"/>
    <property type="match status" value="4"/>
</dbReference>
<keyword evidence="3" id="KW-0221">Differentiation</keyword>
<dbReference type="Pfam" id="PF00806">
    <property type="entry name" value="PUF"/>
    <property type="match status" value="6"/>
</dbReference>
<dbReference type="AlphaFoldDB" id="A0A915DPG4"/>
<evidence type="ECO:0000256" key="3">
    <source>
        <dbReference type="ARBA" id="ARBA00022782"/>
    </source>
</evidence>
<feature type="domain" description="PUM-HD" evidence="5">
    <location>
        <begin position="1"/>
        <end position="262"/>
    </location>
</feature>
<dbReference type="InterPro" id="IPR033133">
    <property type="entry name" value="PUM-HD"/>
</dbReference>
<name>A0A915DPG4_9BILA</name>
<feature type="repeat" description="Pumilio" evidence="4">
    <location>
        <begin position="28"/>
        <end position="63"/>
    </location>
</feature>
<feature type="repeat" description="Pumilio" evidence="4">
    <location>
        <begin position="100"/>
        <end position="142"/>
    </location>
</feature>
<dbReference type="WBParaSite" id="jg21530">
    <property type="protein sequence ID" value="jg21530"/>
    <property type="gene ID" value="jg21530"/>
</dbReference>
<proteinExistence type="predicted"/>
<dbReference type="GO" id="GO:0003729">
    <property type="term" value="F:mRNA binding"/>
    <property type="evidence" value="ECO:0007669"/>
    <property type="project" value="TreeGrafter"/>
</dbReference>
<feature type="repeat" description="Pumilio" evidence="4">
    <location>
        <begin position="64"/>
        <end position="99"/>
    </location>
</feature>
<evidence type="ECO:0000256" key="2">
    <source>
        <dbReference type="ARBA" id="ARBA00022737"/>
    </source>
</evidence>
<dbReference type="InterPro" id="IPR001313">
    <property type="entry name" value="Pumilio_RNA-bd_rpt"/>
</dbReference>
<dbReference type="Proteomes" id="UP000887574">
    <property type="component" value="Unplaced"/>
</dbReference>
<dbReference type="GO" id="GO:0005737">
    <property type="term" value="C:cytoplasm"/>
    <property type="evidence" value="ECO:0007669"/>
    <property type="project" value="TreeGrafter"/>
</dbReference>
<organism evidence="6 7">
    <name type="scientific">Ditylenchus dipsaci</name>
    <dbReference type="NCBI Taxonomy" id="166011"/>
    <lineage>
        <taxon>Eukaryota</taxon>
        <taxon>Metazoa</taxon>
        <taxon>Ecdysozoa</taxon>
        <taxon>Nematoda</taxon>
        <taxon>Chromadorea</taxon>
        <taxon>Rhabditida</taxon>
        <taxon>Tylenchina</taxon>
        <taxon>Tylenchomorpha</taxon>
        <taxon>Sphaerularioidea</taxon>
        <taxon>Anguinidae</taxon>
        <taxon>Anguininae</taxon>
        <taxon>Ditylenchus</taxon>
    </lineage>
</organism>
<dbReference type="GO" id="GO:0030154">
    <property type="term" value="P:cell differentiation"/>
    <property type="evidence" value="ECO:0007669"/>
    <property type="project" value="UniProtKB-KW"/>
</dbReference>
<evidence type="ECO:0000259" key="5">
    <source>
        <dbReference type="PROSITE" id="PS50303"/>
    </source>
</evidence>
<evidence type="ECO:0000313" key="7">
    <source>
        <dbReference type="WBParaSite" id="jg21530"/>
    </source>
</evidence>
<accession>A0A915DPG4</accession>
<dbReference type="GO" id="GO:0010608">
    <property type="term" value="P:post-transcriptional regulation of gene expression"/>
    <property type="evidence" value="ECO:0007669"/>
    <property type="project" value="TreeGrafter"/>
</dbReference>
<dbReference type="PROSITE" id="PS50303">
    <property type="entry name" value="PUM_HD"/>
    <property type="match status" value="1"/>
</dbReference>
<keyword evidence="2" id="KW-0677">Repeat</keyword>
<dbReference type="PANTHER" id="PTHR12537:SF12">
    <property type="entry name" value="MATERNAL PROTEIN PUMILIO"/>
    <property type="match status" value="1"/>
</dbReference>
<dbReference type="SMART" id="SM00025">
    <property type="entry name" value="Pumilio"/>
    <property type="match status" value="5"/>
</dbReference>
<keyword evidence="1" id="KW-0217">Developmental protein</keyword>
<evidence type="ECO:0000256" key="1">
    <source>
        <dbReference type="ARBA" id="ARBA00022473"/>
    </source>
</evidence>
<dbReference type="SUPFAM" id="SSF48371">
    <property type="entry name" value="ARM repeat"/>
    <property type="match status" value="1"/>
</dbReference>
<evidence type="ECO:0000256" key="4">
    <source>
        <dbReference type="PROSITE-ProRule" id="PRU00317"/>
    </source>
</evidence>
<sequence>MLDVFGNYVIQKFFEIGTADQRAKLAAAIKGNVLKLALQMYGCRVLQTAFAFIDFDLQEGILKEMEGQILRCVKDQNGNHVVQKIIDSVEPQRWQFIIDAFVNSSPNTVLTLSTHTYGCRVIQRALEFAEKSKATTSGSALQKHSGVGQEISMLSQVRSNVLEKCLTFGLTAHKRGLILKLCGDREKSPLLELVKDPFANYVVQKMLELSCGKFIIAKLSKYYPKKNIKSGPPPARRQLVSSLFFDDDERSSDFYCASNFAS</sequence>
<dbReference type="InterPro" id="IPR016024">
    <property type="entry name" value="ARM-type_fold"/>
</dbReference>
<keyword evidence="6" id="KW-1185">Reference proteome</keyword>
<evidence type="ECO:0000313" key="6">
    <source>
        <dbReference type="Proteomes" id="UP000887574"/>
    </source>
</evidence>
<reference evidence="7" key="1">
    <citation type="submission" date="2022-11" db="UniProtKB">
        <authorList>
            <consortium name="WormBaseParasite"/>
        </authorList>
    </citation>
    <scope>IDENTIFICATION</scope>
</reference>
<dbReference type="InterPro" id="IPR011989">
    <property type="entry name" value="ARM-like"/>
</dbReference>
<dbReference type="Gene3D" id="1.25.10.10">
    <property type="entry name" value="Leucine-rich Repeat Variant"/>
    <property type="match status" value="2"/>
</dbReference>